<dbReference type="Proteomes" id="UP001139409">
    <property type="component" value="Unassembled WGS sequence"/>
</dbReference>
<comment type="catalytic activity">
    <reaction evidence="3 4">
        <text>[thioredoxin]-disulfide + L-methionine + H2O = L-methionine (S)-S-oxide + [thioredoxin]-dithiol</text>
        <dbReference type="Rhea" id="RHEA:19993"/>
        <dbReference type="Rhea" id="RHEA-COMP:10698"/>
        <dbReference type="Rhea" id="RHEA-COMP:10700"/>
        <dbReference type="ChEBI" id="CHEBI:15377"/>
        <dbReference type="ChEBI" id="CHEBI:29950"/>
        <dbReference type="ChEBI" id="CHEBI:50058"/>
        <dbReference type="ChEBI" id="CHEBI:57844"/>
        <dbReference type="ChEBI" id="CHEBI:58772"/>
        <dbReference type="EC" id="1.8.4.11"/>
    </reaction>
</comment>
<dbReference type="EC" id="1.8.4.11" evidence="4"/>
<evidence type="ECO:0000256" key="5">
    <source>
        <dbReference type="SAM" id="SignalP"/>
    </source>
</evidence>
<dbReference type="NCBIfam" id="TIGR00401">
    <property type="entry name" value="msrA"/>
    <property type="match status" value="1"/>
</dbReference>
<dbReference type="EMBL" id="JAIXNE010000011">
    <property type="protein sequence ID" value="MCA6079228.1"/>
    <property type="molecule type" value="Genomic_DNA"/>
</dbReference>
<dbReference type="PANTHER" id="PTHR43774:SF1">
    <property type="entry name" value="PEPTIDE METHIONINE SULFOXIDE REDUCTASE MSRA 2"/>
    <property type="match status" value="1"/>
</dbReference>
<dbReference type="HAMAP" id="MF_01401">
    <property type="entry name" value="MsrA"/>
    <property type="match status" value="1"/>
</dbReference>
<keyword evidence="1 4" id="KW-0560">Oxidoreductase</keyword>
<keyword evidence="8" id="KW-1185">Reference proteome</keyword>
<dbReference type="GO" id="GO:0008113">
    <property type="term" value="F:peptide-methionine (S)-S-oxide reductase activity"/>
    <property type="evidence" value="ECO:0007669"/>
    <property type="project" value="UniProtKB-UniRule"/>
</dbReference>
<feature type="domain" description="Peptide methionine sulphoxide reductase MsrA" evidence="6">
    <location>
        <begin position="46"/>
        <end position="198"/>
    </location>
</feature>
<dbReference type="AlphaFoldDB" id="A0A9X1HVY0"/>
<evidence type="ECO:0000313" key="8">
    <source>
        <dbReference type="Proteomes" id="UP001139409"/>
    </source>
</evidence>
<comment type="similarity">
    <text evidence="4">Belongs to the MsrA Met sulfoxide reductase family.</text>
</comment>
<protein>
    <recommendedName>
        <fullName evidence="4">Peptide methionine sulfoxide reductase MsrA</fullName>
        <shortName evidence="4">Protein-methionine-S-oxide reductase</shortName>
        <ecNumber evidence="4">1.8.4.11</ecNumber>
    </recommendedName>
    <alternativeName>
        <fullName evidence="4">Peptide-methionine (S)-S-oxide reductase</fullName>
        <shortName evidence="4">Peptide Met(O) reductase</shortName>
    </alternativeName>
</protein>
<dbReference type="PANTHER" id="PTHR43774">
    <property type="entry name" value="PEPTIDE METHIONINE SULFOXIDE REDUCTASE"/>
    <property type="match status" value="1"/>
</dbReference>
<evidence type="ECO:0000256" key="3">
    <source>
        <dbReference type="ARBA" id="ARBA00048782"/>
    </source>
</evidence>
<comment type="caution">
    <text evidence="7">The sequence shown here is derived from an EMBL/GenBank/DDBJ whole genome shotgun (WGS) entry which is preliminary data.</text>
</comment>
<dbReference type="InterPro" id="IPR002569">
    <property type="entry name" value="Met_Sox_Rdtase_MsrA_dom"/>
</dbReference>
<dbReference type="Gene3D" id="3.30.1060.10">
    <property type="entry name" value="Peptide methionine sulphoxide reductase MsrA"/>
    <property type="match status" value="1"/>
</dbReference>
<comment type="catalytic activity">
    <reaction evidence="2 4">
        <text>L-methionyl-[protein] + [thioredoxin]-disulfide + H2O = L-methionyl-(S)-S-oxide-[protein] + [thioredoxin]-dithiol</text>
        <dbReference type="Rhea" id="RHEA:14217"/>
        <dbReference type="Rhea" id="RHEA-COMP:10698"/>
        <dbReference type="Rhea" id="RHEA-COMP:10700"/>
        <dbReference type="Rhea" id="RHEA-COMP:12313"/>
        <dbReference type="Rhea" id="RHEA-COMP:12315"/>
        <dbReference type="ChEBI" id="CHEBI:15377"/>
        <dbReference type="ChEBI" id="CHEBI:16044"/>
        <dbReference type="ChEBI" id="CHEBI:29950"/>
        <dbReference type="ChEBI" id="CHEBI:44120"/>
        <dbReference type="ChEBI" id="CHEBI:50058"/>
        <dbReference type="EC" id="1.8.4.11"/>
    </reaction>
</comment>
<keyword evidence="5" id="KW-0732">Signal</keyword>
<dbReference type="RefSeq" id="WP_225700087.1">
    <property type="nucleotide sequence ID" value="NZ_JAIXNE010000011.1"/>
</dbReference>
<feature type="signal peptide" evidence="5">
    <location>
        <begin position="1"/>
        <end position="22"/>
    </location>
</feature>
<feature type="active site" evidence="4">
    <location>
        <position position="53"/>
    </location>
</feature>
<name>A0A9X1HVY0_9BACT</name>
<evidence type="ECO:0000313" key="7">
    <source>
        <dbReference type="EMBL" id="MCA6079228.1"/>
    </source>
</evidence>
<evidence type="ECO:0000256" key="2">
    <source>
        <dbReference type="ARBA" id="ARBA00047806"/>
    </source>
</evidence>
<feature type="chain" id="PRO_5040744130" description="Peptide methionine sulfoxide reductase MsrA" evidence="5">
    <location>
        <begin position="23"/>
        <end position="222"/>
    </location>
</feature>
<accession>A0A9X1HVY0</accession>
<comment type="function">
    <text evidence="4">Has an important function as a repair enzyme for proteins that have been inactivated by oxidation. Catalyzes the reversible oxidation-reduction of methionine sulfoxide in proteins to methionine.</text>
</comment>
<evidence type="ECO:0000259" key="6">
    <source>
        <dbReference type="Pfam" id="PF01625"/>
    </source>
</evidence>
<reference evidence="7" key="1">
    <citation type="submission" date="2021-09" db="EMBL/GenBank/DDBJ databases">
        <title>Fulvivirga sp. isolated from coastal sediment.</title>
        <authorList>
            <person name="Yu H."/>
        </authorList>
    </citation>
    <scope>NUCLEOTIDE SEQUENCE</scope>
    <source>
        <strain evidence="7">1062</strain>
    </source>
</reference>
<dbReference type="InterPro" id="IPR036509">
    <property type="entry name" value="Met_Sox_Rdtase_MsrA_sf"/>
</dbReference>
<evidence type="ECO:0000256" key="1">
    <source>
        <dbReference type="ARBA" id="ARBA00023002"/>
    </source>
</evidence>
<sequence>MKSANHLYSILLLIFLAWSCQAKETRQEYANPTPVLTAAQQERLDTVYFASGCFWCTEAVFERVQGVYDVVSGYSGGDKKNPTYEQVGAGLTNYAEAVRVVYDSDQISYVELLEIFFASHDPTTLNRQGPDVGKQYRSAIFYRTDSEKSLATTMKEKLNKSGKYRNPIVTEITRFKSFYEAEDYHQNYYEIHPENPYVQSVSKPKVEKFMKEFKEKLKPEFQ</sequence>
<organism evidence="7 8">
    <name type="scientific">Fulvivirga sedimenti</name>
    <dbReference type="NCBI Taxonomy" id="2879465"/>
    <lineage>
        <taxon>Bacteria</taxon>
        <taxon>Pseudomonadati</taxon>
        <taxon>Bacteroidota</taxon>
        <taxon>Cytophagia</taxon>
        <taxon>Cytophagales</taxon>
        <taxon>Fulvivirgaceae</taxon>
        <taxon>Fulvivirga</taxon>
    </lineage>
</organism>
<dbReference type="Pfam" id="PF01625">
    <property type="entry name" value="PMSR"/>
    <property type="match status" value="1"/>
</dbReference>
<gene>
    <name evidence="4 7" type="primary">msrA</name>
    <name evidence="7" type="ORF">LDX50_30425</name>
</gene>
<dbReference type="SUPFAM" id="SSF55068">
    <property type="entry name" value="Peptide methionine sulfoxide reductase"/>
    <property type="match status" value="1"/>
</dbReference>
<proteinExistence type="inferred from homology"/>
<evidence type="ECO:0000256" key="4">
    <source>
        <dbReference type="HAMAP-Rule" id="MF_01401"/>
    </source>
</evidence>